<evidence type="ECO:0000313" key="2">
    <source>
        <dbReference type="EMBL" id="MDX5983894.1"/>
    </source>
</evidence>
<dbReference type="Pfam" id="PF11288">
    <property type="entry name" value="DUF3089"/>
    <property type="match status" value="1"/>
</dbReference>
<proteinExistence type="predicted"/>
<evidence type="ECO:0000313" key="3">
    <source>
        <dbReference type="Proteomes" id="UP001279660"/>
    </source>
</evidence>
<name>A0ABU4PM91_9SPHN</name>
<keyword evidence="1" id="KW-0732">Signal</keyword>
<sequence>MTMRVYLAAAMALAAVPAFASAQTADTPPAAAAAPDYGKPESWLCRPGKVDPCDANQDATIIKADGSRSTEKFSATTDPKFDCFYVYPTVSNDPTPNSDMVAGPEEDSVAAFQAGRFAKYCRVFAPLYRQVTIAALRAKLIGKPDTSDRAMAYHDVKAAWEEYLAYDNHGRGVVLIGHSQGAGILKSLVAKAIEGTPAQQQIISVLIPGTTVAVPEGKDVGGDLQSTPLCHTAKDVGCVVSYVTFRADAPPPANSHFGLVSEPGMVAACVDPAALTGGATTDAYLGAKGAGMSSLPMGPWTTDGAPVTTPFVKVPGLLSTACASTGKVHYLALTIHAQPTDKRTGTIVGDIVYGGMTLRDWGLHLIDMPVVMGNLVELSNLQAKAWLAKHPASPAG</sequence>
<keyword evidence="3" id="KW-1185">Reference proteome</keyword>
<dbReference type="SUPFAM" id="SSF53474">
    <property type="entry name" value="alpha/beta-Hydrolases"/>
    <property type="match status" value="1"/>
</dbReference>
<dbReference type="InterPro" id="IPR021440">
    <property type="entry name" value="DUF3089"/>
</dbReference>
<gene>
    <name evidence="2" type="ORF">SIL82_06445</name>
</gene>
<feature type="chain" id="PRO_5045568129" evidence="1">
    <location>
        <begin position="23"/>
        <end position="396"/>
    </location>
</feature>
<dbReference type="Proteomes" id="UP001279660">
    <property type="component" value="Unassembled WGS sequence"/>
</dbReference>
<comment type="caution">
    <text evidence="2">The sequence shown here is derived from an EMBL/GenBank/DDBJ whole genome shotgun (WGS) entry which is preliminary data.</text>
</comment>
<feature type="signal peptide" evidence="1">
    <location>
        <begin position="1"/>
        <end position="22"/>
    </location>
</feature>
<dbReference type="EMBL" id="JAWXXV010000001">
    <property type="protein sequence ID" value="MDX5983894.1"/>
    <property type="molecule type" value="Genomic_DNA"/>
</dbReference>
<dbReference type="InterPro" id="IPR029058">
    <property type="entry name" value="AB_hydrolase_fold"/>
</dbReference>
<reference evidence="2 3" key="1">
    <citation type="submission" date="2023-11" db="EMBL/GenBank/DDBJ databases">
        <title>MicrobeMod: A computational toolkit for identifying prokaryotic methylation and restriction-modification with nanopore sequencing.</title>
        <authorList>
            <person name="Crits-Christoph A."/>
            <person name="Kang S.C."/>
            <person name="Lee H."/>
            <person name="Ostrov N."/>
        </authorList>
    </citation>
    <scope>NUCLEOTIDE SEQUENCE [LARGE SCALE GENOMIC DNA]</scope>
    <source>
        <strain evidence="2 3">ATCC 14820</strain>
    </source>
</reference>
<organism evidence="2 3">
    <name type="scientific">Sphingomonas echinoides</name>
    <dbReference type="NCBI Taxonomy" id="59803"/>
    <lineage>
        <taxon>Bacteria</taxon>
        <taxon>Pseudomonadati</taxon>
        <taxon>Pseudomonadota</taxon>
        <taxon>Alphaproteobacteria</taxon>
        <taxon>Sphingomonadales</taxon>
        <taxon>Sphingomonadaceae</taxon>
        <taxon>Sphingomonas</taxon>
    </lineage>
</organism>
<dbReference type="RefSeq" id="WP_010404233.1">
    <property type="nucleotide sequence ID" value="NZ_JAWXXV010000001.1"/>
</dbReference>
<evidence type="ECO:0000256" key="1">
    <source>
        <dbReference type="SAM" id="SignalP"/>
    </source>
</evidence>
<protein>
    <submittedName>
        <fullName evidence="2">DUF3089 domain-containing protein</fullName>
    </submittedName>
</protein>
<accession>A0ABU4PM91</accession>